<feature type="chain" id="PRO_5019014579" evidence="5">
    <location>
        <begin position="25"/>
        <end position="346"/>
    </location>
</feature>
<keyword evidence="7" id="KW-1185">Reference proteome</keyword>
<organism evidence="6 7">
    <name type="scientific">Alginatibacterium sediminis</name>
    <dbReference type="NCBI Taxonomy" id="2164068"/>
    <lineage>
        <taxon>Bacteria</taxon>
        <taxon>Pseudomonadati</taxon>
        <taxon>Pseudomonadota</taxon>
        <taxon>Gammaproteobacteria</taxon>
        <taxon>Alteromonadales</taxon>
        <taxon>Alteromonadaceae</taxon>
        <taxon>Alginatibacterium</taxon>
    </lineage>
</organism>
<accession>A0A420ED47</accession>
<dbReference type="PANTHER" id="PTHR30222:SF17">
    <property type="entry name" value="SPERMIDINE_PUTRESCINE-BINDING PERIPLASMIC PROTEIN"/>
    <property type="match status" value="1"/>
</dbReference>
<proteinExistence type="predicted"/>
<evidence type="ECO:0000256" key="2">
    <source>
        <dbReference type="ARBA" id="ARBA00022448"/>
    </source>
</evidence>
<dbReference type="EMBL" id="RAQO01000005">
    <property type="protein sequence ID" value="RKF18659.1"/>
    <property type="molecule type" value="Genomic_DNA"/>
</dbReference>
<dbReference type="Proteomes" id="UP000286482">
    <property type="component" value="Unassembled WGS sequence"/>
</dbReference>
<name>A0A420ED47_9ALTE</name>
<comment type="subcellular location">
    <subcellularLocation>
        <location evidence="1">Periplasm</location>
    </subcellularLocation>
</comment>
<protein>
    <submittedName>
        <fullName evidence="6">Extracellular solute-binding protein</fullName>
    </submittedName>
</protein>
<dbReference type="GO" id="GO:0042597">
    <property type="term" value="C:periplasmic space"/>
    <property type="evidence" value="ECO:0007669"/>
    <property type="project" value="UniProtKB-SubCell"/>
</dbReference>
<dbReference type="SUPFAM" id="SSF53850">
    <property type="entry name" value="Periplasmic binding protein-like II"/>
    <property type="match status" value="1"/>
</dbReference>
<evidence type="ECO:0000313" key="6">
    <source>
        <dbReference type="EMBL" id="RKF18659.1"/>
    </source>
</evidence>
<dbReference type="PANTHER" id="PTHR30222">
    <property type="entry name" value="SPERMIDINE/PUTRESCINE-BINDING PERIPLASMIC PROTEIN"/>
    <property type="match status" value="1"/>
</dbReference>
<keyword evidence="3 5" id="KW-0732">Signal</keyword>
<keyword evidence="2" id="KW-0813">Transport</keyword>
<gene>
    <name evidence="6" type="ORF">DBZ36_09650</name>
</gene>
<dbReference type="GO" id="GO:0019808">
    <property type="term" value="F:polyamine binding"/>
    <property type="evidence" value="ECO:0007669"/>
    <property type="project" value="InterPro"/>
</dbReference>
<evidence type="ECO:0000256" key="5">
    <source>
        <dbReference type="SAM" id="SignalP"/>
    </source>
</evidence>
<evidence type="ECO:0000256" key="1">
    <source>
        <dbReference type="ARBA" id="ARBA00004418"/>
    </source>
</evidence>
<comment type="caution">
    <text evidence="6">The sequence shown here is derived from an EMBL/GenBank/DDBJ whole genome shotgun (WGS) entry which is preliminary data.</text>
</comment>
<keyword evidence="4" id="KW-0574">Periplasm</keyword>
<feature type="signal peptide" evidence="5">
    <location>
        <begin position="1"/>
        <end position="24"/>
    </location>
</feature>
<dbReference type="InterPro" id="IPR006059">
    <property type="entry name" value="SBP"/>
</dbReference>
<dbReference type="GO" id="GO:0015846">
    <property type="term" value="P:polyamine transport"/>
    <property type="evidence" value="ECO:0007669"/>
    <property type="project" value="InterPro"/>
</dbReference>
<sequence>MKTNTLTLTAMVSGLVTLPQVCLATDFRVMAWPGYVSDSAILEFEKRYQVNVELSVIQTDDQMWTQINAPKGKAYDVFSLNTAELQRYIDNNKVQTIDTVLIPNHKNQQAPFDELHSIQGLSRNSQLYAVPYTYSEMGLIYNTDEFSKPPDSWNILWDPNYRGRVLAYEGSVHNFTLAGLSIGIRDPFNQSNEQLISSSKRLIELRRNVRTFYSSPAQSLDYLINEKIVLAFANYGSQQLNDLHKHQLEMAYTIPKEGALAWLDTWAISQSSPSRLLAHQWINFMLSTEVSEQLTREQGLANTINPNKQYFKNDNIHWLQPVENPQLRSELWQQIQQGVSEVSFNP</sequence>
<evidence type="ECO:0000256" key="3">
    <source>
        <dbReference type="ARBA" id="ARBA00022729"/>
    </source>
</evidence>
<evidence type="ECO:0000313" key="7">
    <source>
        <dbReference type="Proteomes" id="UP000286482"/>
    </source>
</evidence>
<dbReference type="AlphaFoldDB" id="A0A420ED47"/>
<dbReference type="Gene3D" id="3.40.190.10">
    <property type="entry name" value="Periplasmic binding protein-like II"/>
    <property type="match status" value="2"/>
</dbReference>
<dbReference type="RefSeq" id="WP_120354738.1">
    <property type="nucleotide sequence ID" value="NZ_RAQO01000005.1"/>
</dbReference>
<dbReference type="Pfam" id="PF13416">
    <property type="entry name" value="SBP_bac_8"/>
    <property type="match status" value="1"/>
</dbReference>
<dbReference type="InterPro" id="IPR001188">
    <property type="entry name" value="Sperm_putr-bd"/>
</dbReference>
<reference evidence="6 7" key="1">
    <citation type="submission" date="2018-09" db="EMBL/GenBank/DDBJ databases">
        <authorList>
            <person name="Wang Z."/>
        </authorList>
    </citation>
    <scope>NUCLEOTIDE SEQUENCE [LARGE SCALE GENOMIC DNA]</scope>
    <source>
        <strain evidence="6 7">ALS 81</strain>
    </source>
</reference>
<dbReference type="PRINTS" id="PR00909">
    <property type="entry name" value="SPERMDNBNDNG"/>
</dbReference>
<evidence type="ECO:0000256" key="4">
    <source>
        <dbReference type="ARBA" id="ARBA00022764"/>
    </source>
</evidence>
<dbReference type="OrthoDB" id="9769319at2"/>